<dbReference type="AlphaFoldDB" id="A0A5C3KVS5"/>
<protein>
    <submittedName>
        <fullName evidence="2">Uncharacterized protein</fullName>
    </submittedName>
</protein>
<feature type="region of interest" description="Disordered" evidence="1">
    <location>
        <begin position="113"/>
        <end position="132"/>
    </location>
</feature>
<evidence type="ECO:0000256" key="1">
    <source>
        <dbReference type="SAM" id="MobiDB-lite"/>
    </source>
</evidence>
<evidence type="ECO:0000313" key="2">
    <source>
        <dbReference type="EMBL" id="TFK24437.1"/>
    </source>
</evidence>
<proteinExistence type="predicted"/>
<evidence type="ECO:0000313" key="3">
    <source>
        <dbReference type="Proteomes" id="UP000307440"/>
    </source>
</evidence>
<organism evidence="2 3">
    <name type="scientific">Coprinopsis marcescibilis</name>
    <name type="common">Agaric fungus</name>
    <name type="synonym">Psathyrella marcescibilis</name>
    <dbReference type="NCBI Taxonomy" id="230819"/>
    <lineage>
        <taxon>Eukaryota</taxon>
        <taxon>Fungi</taxon>
        <taxon>Dikarya</taxon>
        <taxon>Basidiomycota</taxon>
        <taxon>Agaricomycotina</taxon>
        <taxon>Agaricomycetes</taxon>
        <taxon>Agaricomycetidae</taxon>
        <taxon>Agaricales</taxon>
        <taxon>Agaricineae</taxon>
        <taxon>Psathyrellaceae</taxon>
        <taxon>Coprinopsis</taxon>
    </lineage>
</organism>
<gene>
    <name evidence="2" type="ORF">FA15DRAFT_704540</name>
</gene>
<dbReference type="EMBL" id="ML210200">
    <property type="protein sequence ID" value="TFK24437.1"/>
    <property type="molecule type" value="Genomic_DNA"/>
</dbReference>
<feature type="region of interest" description="Disordered" evidence="1">
    <location>
        <begin position="187"/>
        <end position="228"/>
    </location>
</feature>
<dbReference type="Proteomes" id="UP000307440">
    <property type="component" value="Unassembled WGS sequence"/>
</dbReference>
<reference evidence="2 3" key="1">
    <citation type="journal article" date="2019" name="Nat. Ecol. Evol.">
        <title>Megaphylogeny resolves global patterns of mushroom evolution.</title>
        <authorList>
            <person name="Varga T."/>
            <person name="Krizsan K."/>
            <person name="Foldi C."/>
            <person name="Dima B."/>
            <person name="Sanchez-Garcia M."/>
            <person name="Sanchez-Ramirez S."/>
            <person name="Szollosi G.J."/>
            <person name="Szarkandi J.G."/>
            <person name="Papp V."/>
            <person name="Albert L."/>
            <person name="Andreopoulos W."/>
            <person name="Angelini C."/>
            <person name="Antonin V."/>
            <person name="Barry K.W."/>
            <person name="Bougher N.L."/>
            <person name="Buchanan P."/>
            <person name="Buyck B."/>
            <person name="Bense V."/>
            <person name="Catcheside P."/>
            <person name="Chovatia M."/>
            <person name="Cooper J."/>
            <person name="Damon W."/>
            <person name="Desjardin D."/>
            <person name="Finy P."/>
            <person name="Geml J."/>
            <person name="Haridas S."/>
            <person name="Hughes K."/>
            <person name="Justo A."/>
            <person name="Karasinski D."/>
            <person name="Kautmanova I."/>
            <person name="Kiss B."/>
            <person name="Kocsube S."/>
            <person name="Kotiranta H."/>
            <person name="LaButti K.M."/>
            <person name="Lechner B.E."/>
            <person name="Liimatainen K."/>
            <person name="Lipzen A."/>
            <person name="Lukacs Z."/>
            <person name="Mihaltcheva S."/>
            <person name="Morgado L.N."/>
            <person name="Niskanen T."/>
            <person name="Noordeloos M.E."/>
            <person name="Ohm R.A."/>
            <person name="Ortiz-Santana B."/>
            <person name="Ovrebo C."/>
            <person name="Racz N."/>
            <person name="Riley R."/>
            <person name="Savchenko A."/>
            <person name="Shiryaev A."/>
            <person name="Soop K."/>
            <person name="Spirin V."/>
            <person name="Szebenyi C."/>
            <person name="Tomsovsky M."/>
            <person name="Tulloss R.E."/>
            <person name="Uehling J."/>
            <person name="Grigoriev I.V."/>
            <person name="Vagvolgyi C."/>
            <person name="Papp T."/>
            <person name="Martin F.M."/>
            <person name="Miettinen O."/>
            <person name="Hibbett D.S."/>
            <person name="Nagy L.G."/>
        </authorList>
    </citation>
    <scope>NUCLEOTIDE SEQUENCE [LARGE SCALE GENOMIC DNA]</scope>
    <source>
        <strain evidence="2 3">CBS 121175</strain>
    </source>
</reference>
<accession>A0A5C3KVS5</accession>
<sequence length="228" mass="25606">MSGYSDWSMGPLTSFPRLICRPAEGLRLTDSQSIKTTGVSLFLEEESLLSRGVVNPAHVVKVHRRHLEGARSTVRLKVGEHQLKRAPKSVQIPANLKLEQTHAKLNLEEERYPSRGVVSPSHVEEVRQQDPEVARSTSRLKIEPNYPKRVPKRAHSLGNLRLEQLEGESNPSRGVVKLWEVKSVQDPNDARVSGPLRQAKGHRNSGVDRSPNLPSRNPRQDLRLLNSI</sequence>
<feature type="compositionally biased region" description="Basic and acidic residues" evidence="1">
    <location>
        <begin position="122"/>
        <end position="132"/>
    </location>
</feature>
<keyword evidence="3" id="KW-1185">Reference proteome</keyword>
<name>A0A5C3KVS5_COPMA</name>